<dbReference type="AlphaFoldDB" id="A0A923N332"/>
<dbReference type="Gene3D" id="3.40.50.1970">
    <property type="match status" value="1"/>
</dbReference>
<feature type="domain" description="3-dehydroquinate synthase C-terminal" evidence="7">
    <location>
        <begin position="199"/>
        <end position="324"/>
    </location>
</feature>
<keyword evidence="4" id="KW-0057">Aromatic amino acid biosynthesis</keyword>
<dbReference type="CDD" id="cd08198">
    <property type="entry name" value="DHQS-like"/>
    <property type="match status" value="1"/>
</dbReference>
<dbReference type="Proteomes" id="UP000603640">
    <property type="component" value="Unassembled WGS sequence"/>
</dbReference>
<dbReference type="PANTHER" id="PTHR43622:SF7">
    <property type="entry name" value="3-DEHYDROQUINATE SYNTHASE, CHLOROPLASTIC"/>
    <property type="match status" value="1"/>
</dbReference>
<keyword evidence="5 8" id="KW-0456">Lyase</keyword>
<evidence type="ECO:0000256" key="2">
    <source>
        <dbReference type="ARBA" id="ARBA00022605"/>
    </source>
</evidence>
<keyword evidence="9" id="KW-1185">Reference proteome</keyword>
<dbReference type="PANTHER" id="PTHR43622">
    <property type="entry name" value="3-DEHYDROQUINATE SYNTHASE"/>
    <property type="match status" value="1"/>
</dbReference>
<dbReference type="Gene3D" id="1.20.1090.10">
    <property type="entry name" value="Dehydroquinate synthase-like - alpha domain"/>
    <property type="match status" value="1"/>
</dbReference>
<dbReference type="NCBIfam" id="NF004852">
    <property type="entry name" value="PRK06203.1"/>
    <property type="match status" value="1"/>
</dbReference>
<sequence length="395" mass="43593">MNQTIEQEFTVKFRYGVYFTQSLFATDNTLLTDILKQSHAAGTPAKLLVVLDSGVANTHPDLLQQIRDFALSNTESINLVAEPLLIPGGEESKNNPVYLQQILQAVNEFGVCRHSYLLAIGGGAVLDLAGFVATIAHRGIRHIRIPTTVLSQNDSGVGVKNSINSFGKKNFIGTFAPPVAVINDSNFLLTLDDRDWRSGISEAIKVALIKDAAFYQSIKRDAVKLANRDMEAMQRLIHRCAKLHVQHIGGADPFETGSSRPLDFGHWSAHKLEQLSNYNLRHGEAVAIGIALDVTYSCLKGMITQAECNDVLNVLRILGFELFTPELLHQNEPFSQLSILNGLKEFQEHLGGQLTIMLLQSIGKGVEVHHMDELLLLKAIQMLHINHQPQILAQA</sequence>
<evidence type="ECO:0000256" key="1">
    <source>
        <dbReference type="ARBA" id="ARBA00001911"/>
    </source>
</evidence>
<dbReference type="EMBL" id="JACRVF010000001">
    <property type="protein sequence ID" value="MBC5991264.1"/>
    <property type="molecule type" value="Genomic_DNA"/>
</dbReference>
<gene>
    <name evidence="8" type="ORF">H8S84_00285</name>
</gene>
<dbReference type="GO" id="GO:0003856">
    <property type="term" value="F:3-dehydroquinate synthase activity"/>
    <property type="evidence" value="ECO:0007669"/>
    <property type="project" value="UniProtKB-EC"/>
</dbReference>
<comment type="caution">
    <text evidence="8">The sequence shown here is derived from an EMBL/GenBank/DDBJ whole genome shotgun (WGS) entry which is preliminary data.</text>
</comment>
<evidence type="ECO:0000259" key="6">
    <source>
        <dbReference type="Pfam" id="PF01761"/>
    </source>
</evidence>
<protein>
    <submittedName>
        <fullName evidence="8">3-dehydroquinate synthase</fullName>
        <ecNumber evidence="8">4.2.3.4</ecNumber>
    </submittedName>
</protein>
<comment type="cofactor">
    <cofactor evidence="1">
        <name>NAD(+)</name>
        <dbReference type="ChEBI" id="CHEBI:57540"/>
    </cofactor>
</comment>
<dbReference type="Pfam" id="PF24621">
    <property type="entry name" value="DHQS_C"/>
    <property type="match status" value="1"/>
</dbReference>
<name>A0A923N332_9BACT</name>
<proteinExistence type="predicted"/>
<dbReference type="RefSeq" id="WP_187065277.1">
    <property type="nucleotide sequence ID" value="NZ_JACRVF010000001.1"/>
</dbReference>
<dbReference type="InterPro" id="IPR030960">
    <property type="entry name" value="DHQS/DOIS_N"/>
</dbReference>
<evidence type="ECO:0000313" key="9">
    <source>
        <dbReference type="Proteomes" id="UP000603640"/>
    </source>
</evidence>
<accession>A0A923N332</accession>
<dbReference type="Pfam" id="PF01761">
    <property type="entry name" value="DHQ_synthase"/>
    <property type="match status" value="1"/>
</dbReference>
<evidence type="ECO:0000256" key="5">
    <source>
        <dbReference type="ARBA" id="ARBA00023239"/>
    </source>
</evidence>
<dbReference type="InterPro" id="IPR050071">
    <property type="entry name" value="Dehydroquinate_synthase"/>
</dbReference>
<dbReference type="InterPro" id="IPR056179">
    <property type="entry name" value="DHQS_C"/>
</dbReference>
<evidence type="ECO:0000256" key="3">
    <source>
        <dbReference type="ARBA" id="ARBA00023027"/>
    </source>
</evidence>
<dbReference type="GO" id="GO:0008652">
    <property type="term" value="P:amino acid biosynthetic process"/>
    <property type="evidence" value="ECO:0007669"/>
    <property type="project" value="UniProtKB-KW"/>
</dbReference>
<evidence type="ECO:0000256" key="4">
    <source>
        <dbReference type="ARBA" id="ARBA00023141"/>
    </source>
</evidence>
<feature type="domain" description="3-dehydroquinate synthase N-terminal" evidence="6">
    <location>
        <begin position="85"/>
        <end position="197"/>
    </location>
</feature>
<dbReference type="EC" id="4.2.3.4" evidence="8"/>
<organism evidence="8 9">
    <name type="scientific">Pontibacter cellulosilyticus</name>
    <dbReference type="NCBI Taxonomy" id="1720253"/>
    <lineage>
        <taxon>Bacteria</taxon>
        <taxon>Pseudomonadati</taxon>
        <taxon>Bacteroidota</taxon>
        <taxon>Cytophagia</taxon>
        <taxon>Cytophagales</taxon>
        <taxon>Hymenobacteraceae</taxon>
        <taxon>Pontibacter</taxon>
    </lineage>
</organism>
<dbReference type="GO" id="GO:0009073">
    <property type="term" value="P:aromatic amino acid family biosynthetic process"/>
    <property type="evidence" value="ECO:0007669"/>
    <property type="project" value="UniProtKB-KW"/>
</dbReference>
<keyword evidence="2" id="KW-0028">Amino-acid biosynthesis</keyword>
<dbReference type="SUPFAM" id="SSF56796">
    <property type="entry name" value="Dehydroquinate synthase-like"/>
    <property type="match status" value="1"/>
</dbReference>
<evidence type="ECO:0000313" key="8">
    <source>
        <dbReference type="EMBL" id="MBC5991264.1"/>
    </source>
</evidence>
<keyword evidence="3" id="KW-0520">NAD</keyword>
<evidence type="ECO:0000259" key="7">
    <source>
        <dbReference type="Pfam" id="PF24621"/>
    </source>
</evidence>
<reference evidence="8" key="1">
    <citation type="submission" date="2020-08" db="EMBL/GenBank/DDBJ databases">
        <title>Pontibacter sp. SD6 16S ribosomal RNA gene Genome sequencing and assembly.</title>
        <authorList>
            <person name="Kang M."/>
        </authorList>
    </citation>
    <scope>NUCLEOTIDE SEQUENCE</scope>
    <source>
        <strain evidence="8">SD6</strain>
    </source>
</reference>